<evidence type="ECO:0000256" key="1">
    <source>
        <dbReference type="SAM" id="MobiDB-lite"/>
    </source>
</evidence>
<keyword evidence="2" id="KW-0472">Membrane</keyword>
<protein>
    <submittedName>
        <fullName evidence="3">Uncharacterized protein</fullName>
    </submittedName>
</protein>
<name>A0A2R4VWA4_9PROT</name>
<keyword evidence="3" id="KW-0614">Plasmid</keyword>
<keyword evidence="2" id="KW-1133">Transmembrane helix</keyword>
<evidence type="ECO:0000313" key="4">
    <source>
        <dbReference type="Proteomes" id="UP000077405"/>
    </source>
</evidence>
<evidence type="ECO:0000256" key="2">
    <source>
        <dbReference type="SAM" id="Phobius"/>
    </source>
</evidence>
<dbReference type="EMBL" id="CP028906">
    <property type="protein sequence ID" value="AWB08705.1"/>
    <property type="molecule type" value="Genomic_DNA"/>
</dbReference>
<geneLocation type="plasmid" evidence="3 4">
    <name>pYZ5</name>
</geneLocation>
<reference evidence="3 4" key="1">
    <citation type="submission" date="2018-04" db="EMBL/GenBank/DDBJ databases">
        <title>Complete genome sequence of the nitrogen-fixing bacterium Azospirillum humicireducens type strain SgZ-5.</title>
        <authorList>
            <person name="Yu Z."/>
        </authorList>
    </citation>
    <scope>NUCLEOTIDE SEQUENCE [LARGE SCALE GENOMIC DNA]</scope>
    <source>
        <strain evidence="3 4">SgZ-5</strain>
        <plasmid evidence="3 4">pYZ5</plasmid>
    </source>
</reference>
<evidence type="ECO:0000313" key="3">
    <source>
        <dbReference type="EMBL" id="AWB08705.1"/>
    </source>
</evidence>
<organism evidence="3 4">
    <name type="scientific">Azospirillum humicireducens</name>
    <dbReference type="NCBI Taxonomy" id="1226968"/>
    <lineage>
        <taxon>Bacteria</taxon>
        <taxon>Pseudomonadati</taxon>
        <taxon>Pseudomonadota</taxon>
        <taxon>Alphaproteobacteria</taxon>
        <taxon>Rhodospirillales</taxon>
        <taxon>Azospirillaceae</taxon>
        <taxon>Azospirillum</taxon>
    </lineage>
</organism>
<keyword evidence="4" id="KW-1185">Reference proteome</keyword>
<sequence>MFLLTGHGLSSVWSRSAVGSALRSSIVGIGLGLGVRIGVGRLDIVLRLRPVRLGLLAGAAGGDALFATLQPFLLLLFLGPVTLGPLLVVVRFESHSGSPLGSSRRGIGPAYGRR</sequence>
<dbReference type="KEGG" id="ahu:A6A40_24560"/>
<proteinExistence type="predicted"/>
<dbReference type="AlphaFoldDB" id="A0A2R4VWA4"/>
<dbReference type="Proteomes" id="UP000077405">
    <property type="component" value="Plasmid pYZ5"/>
</dbReference>
<gene>
    <name evidence="3" type="ORF">A6A40_24560</name>
</gene>
<feature type="region of interest" description="Disordered" evidence="1">
    <location>
        <begin position="95"/>
        <end position="114"/>
    </location>
</feature>
<accession>A0A2R4VWA4</accession>
<keyword evidence="2" id="KW-0812">Transmembrane</keyword>
<feature type="transmembrane region" description="Helical" evidence="2">
    <location>
        <begin position="73"/>
        <end position="92"/>
    </location>
</feature>